<dbReference type="EMBL" id="JAFCMP010000135">
    <property type="protein sequence ID" value="KAG5185254.1"/>
    <property type="molecule type" value="Genomic_DNA"/>
</dbReference>
<sequence length="508" mass="52434">MGGDGAGREEVPHSDLVLDKELFNETIHVVALKVPVKQTSTVMQALKADLLNMPKRKNVYAAPGADAATTRLVLLKQSCALSADGATVAGLSDAGAELVARLGLAPTSYAVTVDYSHYTAEEAVRRLLRGRVAGDAEVTHAFESVGHVAHLNLRAPLLPYRRVIGQVILDKNKNLRTVVNKTGEISSEFRTFPMEVLAGDDDTNVEVHESGCTFCFDFREVYWNSRLQAEHARLIALIEAHRAKAQGDATELSTVCDMMAGVGPFAIPLAKRGFNVHANDLNPKSHAALAENARRNGAAAAARVRASCDCGRRHVASLLARGVKFGHVIMNLPASAIDFLDAFRDIDWAARGFRDPPLVHCYCFSRGDDAVGDAIARAAAALGAPLAAADVKVHVVRDVAPKKPMLCLTFRAPACAAAGSGGSAASAASGAAAAASGEAANADSSSAAAADSSSATAASSIAAADSSGAAAASSSAAGEAAAVGAEGGREGGGSPQSKRQRVEADAHS</sequence>
<dbReference type="InterPro" id="IPR056744">
    <property type="entry name" value="TRM5/TYW2-like_N"/>
</dbReference>
<comment type="caution">
    <text evidence="10">Lacks conserved residue(s) required for the propagation of feature annotation.</text>
</comment>
<comment type="similarity">
    <text evidence="1">Belongs to the class I-like SAM-binding methyltransferase superfamily. TRM5/TYW2 family.</text>
</comment>
<evidence type="ECO:0000256" key="3">
    <source>
        <dbReference type="ARBA" id="ARBA00022603"/>
    </source>
</evidence>
<dbReference type="PANTHER" id="PTHR23245:SF36">
    <property type="entry name" value="TRNA (GUANINE(37)-N1)-METHYLTRANSFERASE"/>
    <property type="match status" value="1"/>
</dbReference>
<dbReference type="HAMAP" id="MF_03152">
    <property type="entry name" value="TRM5"/>
    <property type="match status" value="1"/>
</dbReference>
<evidence type="ECO:0000256" key="4">
    <source>
        <dbReference type="ARBA" id="ARBA00022679"/>
    </source>
</evidence>
<dbReference type="FunFam" id="3.30.300.110:FF:000001">
    <property type="entry name" value="tRNA (guanine(37)-N1)-methyltransferase"/>
    <property type="match status" value="1"/>
</dbReference>
<comment type="catalytic activity">
    <reaction evidence="9 10">
        <text>guanosine(37) in tRNA + S-adenosyl-L-methionine = N(1)-methylguanosine(37) in tRNA + S-adenosyl-L-homocysteine + H(+)</text>
        <dbReference type="Rhea" id="RHEA:36899"/>
        <dbReference type="Rhea" id="RHEA-COMP:10145"/>
        <dbReference type="Rhea" id="RHEA-COMP:10147"/>
        <dbReference type="ChEBI" id="CHEBI:15378"/>
        <dbReference type="ChEBI" id="CHEBI:57856"/>
        <dbReference type="ChEBI" id="CHEBI:59789"/>
        <dbReference type="ChEBI" id="CHEBI:73542"/>
        <dbReference type="ChEBI" id="CHEBI:74269"/>
        <dbReference type="EC" id="2.1.1.228"/>
    </reaction>
</comment>
<dbReference type="GO" id="GO:0005759">
    <property type="term" value="C:mitochondrial matrix"/>
    <property type="evidence" value="ECO:0007669"/>
    <property type="project" value="UniProtKB-SubCell"/>
</dbReference>
<evidence type="ECO:0000259" key="12">
    <source>
        <dbReference type="PROSITE" id="PS51684"/>
    </source>
</evidence>
<evidence type="ECO:0000256" key="8">
    <source>
        <dbReference type="ARBA" id="ARBA00023242"/>
    </source>
</evidence>
<keyword evidence="7 10" id="KW-0496">Mitochondrion</keyword>
<feature type="domain" description="SAM-dependent methyltransferase TRM5/TYW2-type" evidence="12">
    <location>
        <begin position="142"/>
        <end position="414"/>
    </location>
</feature>
<evidence type="ECO:0000256" key="9">
    <source>
        <dbReference type="ARBA" id="ARBA00047783"/>
    </source>
</evidence>
<comment type="subunit">
    <text evidence="10">Monomer.</text>
</comment>
<evidence type="ECO:0000313" key="14">
    <source>
        <dbReference type="Proteomes" id="UP000664859"/>
    </source>
</evidence>
<comment type="subcellular location">
    <subcellularLocation>
        <location evidence="10">Mitochondrion matrix</location>
    </subcellularLocation>
    <subcellularLocation>
        <location evidence="10">Nucleus</location>
    </subcellularLocation>
    <subcellularLocation>
        <location evidence="10">Cytoplasm</location>
    </subcellularLocation>
    <text evidence="10">Predominantly in the mitochondria and in the nucleus.</text>
</comment>
<keyword evidence="4 10" id="KW-0808">Transferase</keyword>
<dbReference type="OrthoDB" id="408788at2759"/>
<evidence type="ECO:0000256" key="2">
    <source>
        <dbReference type="ARBA" id="ARBA00022490"/>
    </source>
</evidence>
<evidence type="ECO:0000256" key="7">
    <source>
        <dbReference type="ARBA" id="ARBA00023128"/>
    </source>
</evidence>
<dbReference type="InterPro" id="IPR056743">
    <property type="entry name" value="TRM5-TYW2-like_MTfase"/>
</dbReference>
<feature type="region of interest" description="Disordered" evidence="11">
    <location>
        <begin position="479"/>
        <end position="508"/>
    </location>
</feature>
<accession>A0A835Z8A4</accession>
<name>A0A835Z8A4_9STRA</name>
<evidence type="ECO:0000256" key="1">
    <source>
        <dbReference type="ARBA" id="ARBA00009775"/>
    </source>
</evidence>
<keyword evidence="14" id="KW-1185">Reference proteome</keyword>
<reference evidence="13" key="1">
    <citation type="submission" date="2021-02" db="EMBL/GenBank/DDBJ databases">
        <title>First Annotated Genome of the Yellow-green Alga Tribonema minus.</title>
        <authorList>
            <person name="Mahan K.M."/>
        </authorList>
    </citation>
    <scope>NUCLEOTIDE SEQUENCE</scope>
    <source>
        <strain evidence="13">UTEX B ZZ1240</strain>
    </source>
</reference>
<dbReference type="InterPro" id="IPR029063">
    <property type="entry name" value="SAM-dependent_MTases_sf"/>
</dbReference>
<dbReference type="SUPFAM" id="SSF53335">
    <property type="entry name" value="S-adenosyl-L-methionine-dependent methyltransferases"/>
    <property type="match status" value="1"/>
</dbReference>
<dbReference type="PANTHER" id="PTHR23245">
    <property type="entry name" value="TRNA METHYLTRANSFERASE"/>
    <property type="match status" value="1"/>
</dbReference>
<dbReference type="Gene3D" id="3.40.50.150">
    <property type="entry name" value="Vaccinia Virus protein VP39"/>
    <property type="match status" value="1"/>
</dbReference>
<evidence type="ECO:0000256" key="10">
    <source>
        <dbReference type="HAMAP-Rule" id="MF_03152"/>
    </source>
</evidence>
<comment type="function">
    <text evidence="10">Specifically methylates the N1 position of guanosine-37 in various cytoplasmic and mitochondrial tRNAs. Methylation is not dependent on the nature of the nucleoside 5' of the target nucleoside. This is the first step in the biosynthesis of wybutosine (yW), a modified base adjacent to the anticodon of tRNAs and required for accurate decoding.</text>
</comment>
<dbReference type="Pfam" id="PF02475">
    <property type="entry name" value="TRM5-TYW2_MTfase"/>
    <property type="match status" value="1"/>
</dbReference>
<gene>
    <name evidence="13" type="ORF">JKP88DRAFT_269654</name>
</gene>
<dbReference type="InterPro" id="IPR025792">
    <property type="entry name" value="tRNA_Gua_MeTrfase_euk"/>
</dbReference>
<keyword evidence="8 10" id="KW-0539">Nucleus</keyword>
<dbReference type="GO" id="GO:0002939">
    <property type="term" value="P:tRNA N1-guanine methylation"/>
    <property type="evidence" value="ECO:0007669"/>
    <property type="project" value="TreeGrafter"/>
</dbReference>
<dbReference type="GO" id="GO:0070901">
    <property type="term" value="P:mitochondrial tRNA methylation"/>
    <property type="evidence" value="ECO:0007669"/>
    <property type="project" value="UniProtKB-ARBA"/>
</dbReference>
<dbReference type="GO" id="GO:0052906">
    <property type="term" value="F:tRNA (guanine(37)-N1)-methyltransferase activity"/>
    <property type="evidence" value="ECO:0007669"/>
    <property type="project" value="UniProtKB-UniRule"/>
</dbReference>
<evidence type="ECO:0000256" key="5">
    <source>
        <dbReference type="ARBA" id="ARBA00022691"/>
    </source>
</evidence>
<dbReference type="InterPro" id="IPR030382">
    <property type="entry name" value="MeTrfase_TRM5/TYW2"/>
</dbReference>
<evidence type="ECO:0000256" key="11">
    <source>
        <dbReference type="SAM" id="MobiDB-lite"/>
    </source>
</evidence>
<organism evidence="13 14">
    <name type="scientific">Tribonema minus</name>
    <dbReference type="NCBI Taxonomy" id="303371"/>
    <lineage>
        <taxon>Eukaryota</taxon>
        <taxon>Sar</taxon>
        <taxon>Stramenopiles</taxon>
        <taxon>Ochrophyta</taxon>
        <taxon>PX clade</taxon>
        <taxon>Xanthophyceae</taxon>
        <taxon>Tribonematales</taxon>
        <taxon>Tribonemataceae</taxon>
        <taxon>Tribonema</taxon>
    </lineage>
</organism>
<protein>
    <recommendedName>
        <fullName evidence="10">tRNA (guanine(37)-N1)-methyltransferase</fullName>
        <ecNumber evidence="10">2.1.1.228</ecNumber>
    </recommendedName>
    <alternativeName>
        <fullName evidence="10">M1G-methyltransferase</fullName>
    </alternativeName>
    <alternativeName>
        <fullName evidence="10">tRNA [GM37] methyltransferase</fullName>
    </alternativeName>
    <alternativeName>
        <fullName evidence="10">tRNA methyltransferase 5 homolog</fullName>
    </alternativeName>
</protein>
<keyword evidence="3 10" id="KW-0489">Methyltransferase</keyword>
<comment type="caution">
    <text evidence="13">The sequence shown here is derived from an EMBL/GenBank/DDBJ whole genome shotgun (WGS) entry which is preliminary data.</text>
</comment>
<feature type="binding site" evidence="10">
    <location>
        <position position="231"/>
    </location>
    <ligand>
        <name>S-adenosyl-L-methionine</name>
        <dbReference type="ChEBI" id="CHEBI:59789"/>
    </ligand>
</feature>
<evidence type="ECO:0000256" key="6">
    <source>
        <dbReference type="ARBA" id="ARBA00022694"/>
    </source>
</evidence>
<evidence type="ECO:0000313" key="13">
    <source>
        <dbReference type="EMBL" id="KAG5185254.1"/>
    </source>
</evidence>
<keyword evidence="6 10" id="KW-0819">tRNA processing</keyword>
<feature type="binding site" evidence="10">
    <location>
        <position position="331"/>
    </location>
    <ligand>
        <name>S-adenosyl-L-methionine</name>
        <dbReference type="ChEBI" id="CHEBI:59789"/>
    </ligand>
</feature>
<keyword evidence="5 10" id="KW-0949">S-adenosyl-L-methionine</keyword>
<feature type="binding site" evidence="10">
    <location>
        <begin position="280"/>
        <end position="281"/>
    </location>
    <ligand>
        <name>S-adenosyl-L-methionine</name>
        <dbReference type="ChEBI" id="CHEBI:59789"/>
    </ligand>
</feature>
<dbReference type="Pfam" id="PF25133">
    <property type="entry name" value="TYW2_N_2"/>
    <property type="match status" value="1"/>
</dbReference>
<keyword evidence="2 10" id="KW-0963">Cytoplasm</keyword>
<dbReference type="EC" id="2.1.1.228" evidence="10"/>
<proteinExistence type="inferred from homology"/>
<dbReference type="Proteomes" id="UP000664859">
    <property type="component" value="Unassembled WGS sequence"/>
</dbReference>
<comment type="similarity">
    <text evidence="10">Belongs to the TRM5 / TYW2 family.</text>
</comment>
<dbReference type="Gene3D" id="3.30.300.110">
    <property type="entry name" value="Met-10+ protein-like domains"/>
    <property type="match status" value="1"/>
</dbReference>
<dbReference type="GO" id="GO:0005634">
    <property type="term" value="C:nucleus"/>
    <property type="evidence" value="ECO:0007669"/>
    <property type="project" value="UniProtKB-SubCell"/>
</dbReference>
<dbReference type="PROSITE" id="PS51684">
    <property type="entry name" value="SAM_MT_TRM5_TYW2"/>
    <property type="match status" value="1"/>
</dbReference>
<dbReference type="AlphaFoldDB" id="A0A835Z8A4"/>